<proteinExistence type="predicted"/>
<keyword evidence="1" id="KW-0560">Oxidoreductase</keyword>
<protein>
    <submittedName>
        <fullName evidence="6">Gfo/Idh/MocA family protein</fullName>
    </submittedName>
</protein>
<dbReference type="InterPro" id="IPR036291">
    <property type="entry name" value="NAD(P)-bd_dom_sf"/>
</dbReference>
<evidence type="ECO:0000259" key="5">
    <source>
        <dbReference type="Pfam" id="PF22725"/>
    </source>
</evidence>
<name>A0ABV8Q728_9MICO</name>
<sequence>MTDAATDAVTSTGPVGVGVIGAGNISTQYLTNLTSFPDVDVRFIADIDLDRAEFQAQAFGVPGFGTVEQLLADPKIEIVVNLTIPKAHAEVAHQVIAAGKHVWTEKPIALDRESGRALLAAAQAAGLRVATAPDTFLGAGIQTARRLIESGAIGRAQSALTLMQQPGPESWHPNPDFLFQEGAGPLFDVGPYYVTTLIQLFGPVKRVTAVASKSKPVRTIGSGPRAGETFEVTVPTHVSAVFEFEGGQTSQSIFSFDSQIRRTLFEVTGVDGALEMVDPNMFVGDLVLHTPNGTREGASETITTSGEKAARGTGVVELARAIRAGVPERASGEQAFHALDVMVSTIEAAERGGWVEVESTFVPTPALPEDWSPAEATLGKSPAEKTA</sequence>
<dbReference type="SUPFAM" id="SSF51735">
    <property type="entry name" value="NAD(P)-binding Rossmann-fold domains"/>
    <property type="match status" value="1"/>
</dbReference>
<dbReference type="PANTHER" id="PTHR43818:SF11">
    <property type="entry name" value="BCDNA.GH03377"/>
    <property type="match status" value="1"/>
</dbReference>
<feature type="domain" description="GFO/IDH/MocA-like oxidoreductase" evidence="5">
    <location>
        <begin position="141"/>
        <end position="275"/>
    </location>
</feature>
<dbReference type="InterPro" id="IPR050463">
    <property type="entry name" value="Gfo/Idh/MocA_oxidrdct_glycsds"/>
</dbReference>
<evidence type="ECO:0000256" key="2">
    <source>
        <dbReference type="ARBA" id="ARBA00023027"/>
    </source>
</evidence>
<keyword evidence="7" id="KW-1185">Reference proteome</keyword>
<reference evidence="7" key="1">
    <citation type="journal article" date="2019" name="Int. J. Syst. Evol. Microbiol.">
        <title>The Global Catalogue of Microorganisms (GCM) 10K type strain sequencing project: providing services to taxonomists for standard genome sequencing and annotation.</title>
        <authorList>
            <consortium name="The Broad Institute Genomics Platform"/>
            <consortium name="The Broad Institute Genome Sequencing Center for Infectious Disease"/>
            <person name="Wu L."/>
            <person name="Ma J."/>
        </authorList>
    </citation>
    <scope>NUCLEOTIDE SEQUENCE [LARGE SCALE GENOMIC DNA]</scope>
    <source>
        <strain evidence="7">CGMCC 1.10363</strain>
    </source>
</reference>
<evidence type="ECO:0000256" key="3">
    <source>
        <dbReference type="SAM" id="MobiDB-lite"/>
    </source>
</evidence>
<evidence type="ECO:0000313" key="6">
    <source>
        <dbReference type="EMBL" id="MFC4243164.1"/>
    </source>
</evidence>
<dbReference type="InterPro" id="IPR055170">
    <property type="entry name" value="GFO_IDH_MocA-like_dom"/>
</dbReference>
<comment type="caution">
    <text evidence="6">The sequence shown here is derived from an EMBL/GenBank/DDBJ whole genome shotgun (WGS) entry which is preliminary data.</text>
</comment>
<dbReference type="Gene3D" id="3.30.360.10">
    <property type="entry name" value="Dihydrodipicolinate Reductase, domain 2"/>
    <property type="match status" value="1"/>
</dbReference>
<dbReference type="Proteomes" id="UP001595900">
    <property type="component" value="Unassembled WGS sequence"/>
</dbReference>
<dbReference type="PANTHER" id="PTHR43818">
    <property type="entry name" value="BCDNA.GH03377"/>
    <property type="match status" value="1"/>
</dbReference>
<dbReference type="Pfam" id="PF01408">
    <property type="entry name" value="GFO_IDH_MocA"/>
    <property type="match status" value="1"/>
</dbReference>
<feature type="region of interest" description="Disordered" evidence="3">
    <location>
        <begin position="366"/>
        <end position="387"/>
    </location>
</feature>
<evidence type="ECO:0000313" key="7">
    <source>
        <dbReference type="Proteomes" id="UP001595900"/>
    </source>
</evidence>
<organism evidence="6 7">
    <name type="scientific">Gryllotalpicola reticulitermitis</name>
    <dbReference type="NCBI Taxonomy" id="1184153"/>
    <lineage>
        <taxon>Bacteria</taxon>
        <taxon>Bacillati</taxon>
        <taxon>Actinomycetota</taxon>
        <taxon>Actinomycetes</taxon>
        <taxon>Micrococcales</taxon>
        <taxon>Microbacteriaceae</taxon>
        <taxon>Gryllotalpicola</taxon>
    </lineage>
</organism>
<gene>
    <name evidence="6" type="ORF">ACFOYW_07245</name>
</gene>
<accession>A0ABV8Q728</accession>
<dbReference type="RefSeq" id="WP_390228166.1">
    <property type="nucleotide sequence ID" value="NZ_JBHSCN010000005.1"/>
</dbReference>
<evidence type="ECO:0000256" key="1">
    <source>
        <dbReference type="ARBA" id="ARBA00023002"/>
    </source>
</evidence>
<keyword evidence="2" id="KW-0520">NAD</keyword>
<dbReference type="Pfam" id="PF22725">
    <property type="entry name" value="GFO_IDH_MocA_C3"/>
    <property type="match status" value="1"/>
</dbReference>
<dbReference type="SUPFAM" id="SSF55347">
    <property type="entry name" value="Glyceraldehyde-3-phosphate dehydrogenase-like, C-terminal domain"/>
    <property type="match status" value="1"/>
</dbReference>
<dbReference type="EMBL" id="JBHSCN010000005">
    <property type="protein sequence ID" value="MFC4243164.1"/>
    <property type="molecule type" value="Genomic_DNA"/>
</dbReference>
<evidence type="ECO:0000259" key="4">
    <source>
        <dbReference type="Pfam" id="PF01408"/>
    </source>
</evidence>
<dbReference type="InterPro" id="IPR000683">
    <property type="entry name" value="Gfo/Idh/MocA-like_OxRdtase_N"/>
</dbReference>
<dbReference type="Gene3D" id="3.40.50.720">
    <property type="entry name" value="NAD(P)-binding Rossmann-like Domain"/>
    <property type="match status" value="1"/>
</dbReference>
<feature type="domain" description="Gfo/Idh/MocA-like oxidoreductase N-terminal" evidence="4">
    <location>
        <begin position="16"/>
        <end position="130"/>
    </location>
</feature>